<dbReference type="InterPro" id="IPR000477">
    <property type="entry name" value="RT_dom"/>
</dbReference>
<comment type="caution">
    <text evidence="2">The sequence shown here is derived from an EMBL/GenBank/DDBJ whole genome shotgun (WGS) entry which is preliminary data.</text>
</comment>
<keyword evidence="3" id="KW-1185">Reference proteome</keyword>
<proteinExistence type="predicted"/>
<dbReference type="EMBL" id="JACJQY010000023">
    <property type="protein sequence ID" value="MBD2318094.1"/>
    <property type="molecule type" value="Genomic_DNA"/>
</dbReference>
<evidence type="ECO:0000259" key="1">
    <source>
        <dbReference type="PROSITE" id="PS50878"/>
    </source>
</evidence>
<dbReference type="PROSITE" id="PS50878">
    <property type="entry name" value="RT_POL"/>
    <property type="match status" value="1"/>
</dbReference>
<keyword evidence="2" id="KW-0695">RNA-directed DNA polymerase</keyword>
<keyword evidence="2" id="KW-0548">Nucleotidyltransferase</keyword>
<sequence length="581" mass="66409">MRPELLAVRAINQYRRRDVLAYLGLRYYLENDCAKNDVWARDISTHLVKTQDSPIYYRSSHFKEMNENGVGHRNIYLPGPNEILAESALLDDCSKELSFQSLECVYSYRFSDQSSKEGIFKNYFPGFQQRNKSIASICDSLGSAGTKVLYTDIKKFYPSIRYELALDAWKSACKKSKISNQSNELGEKLLTQYAETARKHNEGLGILTGPMFSHLIANLILSKVDQQMTAYTQNRYWRYVDDFVLVGSPDQIRDSRKLLSSILNDIGFSLHDEVKDFEVESNSWLETAKNTDNSKGKIWTNLVINIKRFLTTKPAELSFLKQAFLDKGINIPLIDYSSAVAESSFLENFSDLLTKYSWLINSVRVLSVNRLVNDAIKVRKIYHEEIKRLLNIDPNIECYARKQLISQLRFYAMRLSYLATPDILVSVSSALSNYPELYLHAKVMDAIYSQDVSSLIKLGNNAVQAAAQILRTQVREVTCSFYPSTEVELQGLAILRLNDINVKFSKNLNDQPVINDPVNQFALGTNPAALMKSSDLFIKEIACLRGITETSRHKYFLDSAFDRDEHLSFDIIEQLQSSSYF</sequence>
<keyword evidence="2" id="KW-0808">Transferase</keyword>
<gene>
    <name evidence="2" type="ORF">H6G05_14720</name>
</gene>
<protein>
    <submittedName>
        <fullName evidence="2">RNA-directed DNA polymerase</fullName>
    </submittedName>
</protein>
<accession>A0ABR8CC24</accession>
<evidence type="ECO:0000313" key="2">
    <source>
        <dbReference type="EMBL" id="MBD2318094.1"/>
    </source>
</evidence>
<feature type="domain" description="Reverse transcriptase" evidence="1">
    <location>
        <begin position="1"/>
        <end position="304"/>
    </location>
</feature>
<dbReference type="Proteomes" id="UP000618445">
    <property type="component" value="Unassembled WGS sequence"/>
</dbReference>
<name>A0ABR8CC24_9CYAN</name>
<dbReference type="RefSeq" id="WP_190578890.1">
    <property type="nucleotide sequence ID" value="NZ_CAWPQU010000016.1"/>
</dbReference>
<dbReference type="CDD" id="cd01646">
    <property type="entry name" value="RT_Bac_retron_I"/>
    <property type="match status" value="1"/>
</dbReference>
<dbReference type="GO" id="GO:0003964">
    <property type="term" value="F:RNA-directed DNA polymerase activity"/>
    <property type="evidence" value="ECO:0007669"/>
    <property type="project" value="UniProtKB-KW"/>
</dbReference>
<evidence type="ECO:0000313" key="3">
    <source>
        <dbReference type="Proteomes" id="UP000618445"/>
    </source>
</evidence>
<reference evidence="2 3" key="1">
    <citation type="journal article" date="2020" name="ISME J.">
        <title>Comparative genomics reveals insights into cyanobacterial evolution and habitat adaptation.</title>
        <authorList>
            <person name="Chen M.Y."/>
            <person name="Teng W.K."/>
            <person name="Zhao L."/>
            <person name="Hu C.X."/>
            <person name="Zhou Y.K."/>
            <person name="Han B.P."/>
            <person name="Song L.R."/>
            <person name="Shu W.S."/>
        </authorList>
    </citation>
    <scope>NUCLEOTIDE SEQUENCE [LARGE SCALE GENOMIC DNA]</scope>
    <source>
        <strain evidence="2 3">FACHB-1050</strain>
    </source>
</reference>
<organism evidence="2 3">
    <name type="scientific">Phormidium tenue FACHB-1050</name>
    <dbReference type="NCBI Taxonomy" id="2692857"/>
    <lineage>
        <taxon>Bacteria</taxon>
        <taxon>Bacillati</taxon>
        <taxon>Cyanobacteriota</taxon>
        <taxon>Cyanophyceae</taxon>
        <taxon>Oscillatoriophycideae</taxon>
        <taxon>Oscillatoriales</taxon>
        <taxon>Oscillatoriaceae</taxon>
        <taxon>Phormidium</taxon>
    </lineage>
</organism>